<evidence type="ECO:0008006" key="3">
    <source>
        <dbReference type="Google" id="ProtNLM"/>
    </source>
</evidence>
<sequence>MVIRGVFLPDSKVFIKEDVLILTNVKEVFPLSADIYAFDMPIGLLENYVPGGRTCDRMARKLLGPRRASIFSPPPRKAFLANSYQELKKLGLKLSLQSFNLLPKIKELDEYLRLYKPLNVYETHPELVFWSEAQKTIPSKHSTEGFAKRKMLLEKSHLFRSLSFNLSQIRASLRKDLLDAYACLLAAKKIYLKEARVIPEEAEKDTFGLKMQIWF</sequence>
<dbReference type="Pfam" id="PF04250">
    <property type="entry name" value="DUF429"/>
    <property type="match status" value="1"/>
</dbReference>
<name>A0A177E7Q7_9BACT</name>
<reference evidence="1 2" key="1">
    <citation type="submission" date="2016-02" db="EMBL/GenBank/DDBJ databases">
        <title>Draft genome sequence of Thermodesulfatator sp. S606.</title>
        <authorList>
            <person name="Lai Q."/>
            <person name="Cao J."/>
            <person name="Dupont S."/>
            <person name="Shao Z."/>
            <person name="Jebbar M."/>
            <person name="Alain K."/>
        </authorList>
    </citation>
    <scope>NUCLEOTIDE SEQUENCE [LARGE SCALE GENOMIC DNA]</scope>
    <source>
        <strain evidence="1 2">S606</strain>
    </source>
</reference>
<dbReference type="EMBL" id="LSFI01000019">
    <property type="protein sequence ID" value="OAG27818.1"/>
    <property type="molecule type" value="Genomic_DNA"/>
</dbReference>
<evidence type="ECO:0000313" key="2">
    <source>
        <dbReference type="Proteomes" id="UP000076964"/>
    </source>
</evidence>
<comment type="caution">
    <text evidence="1">The sequence shown here is derived from an EMBL/GenBank/DDBJ whole genome shotgun (WGS) entry which is preliminary data.</text>
</comment>
<protein>
    <recommendedName>
        <fullName evidence="3">DUF429 domain-containing protein</fullName>
    </recommendedName>
</protein>
<gene>
    <name evidence="1" type="ORF">TH606_05110</name>
</gene>
<keyword evidence="2" id="KW-1185">Reference proteome</keyword>
<dbReference type="InterPro" id="IPR007362">
    <property type="entry name" value="DUF429"/>
</dbReference>
<dbReference type="AlphaFoldDB" id="A0A177E7Q7"/>
<dbReference type="Proteomes" id="UP000076964">
    <property type="component" value="Unassembled WGS sequence"/>
</dbReference>
<organism evidence="1 2">
    <name type="scientific">Thermodesulfatator autotrophicus</name>
    <dbReference type="NCBI Taxonomy" id="1795632"/>
    <lineage>
        <taxon>Bacteria</taxon>
        <taxon>Pseudomonadati</taxon>
        <taxon>Thermodesulfobacteriota</taxon>
        <taxon>Thermodesulfobacteria</taxon>
        <taxon>Thermodesulfobacteriales</taxon>
        <taxon>Thermodesulfatatoraceae</taxon>
        <taxon>Thermodesulfatator</taxon>
    </lineage>
</organism>
<proteinExistence type="predicted"/>
<dbReference type="STRING" id="1795632.TH606_05110"/>
<evidence type="ECO:0000313" key="1">
    <source>
        <dbReference type="EMBL" id="OAG27818.1"/>
    </source>
</evidence>
<accession>A0A177E7Q7</accession>